<feature type="non-terminal residue" evidence="2">
    <location>
        <position position="1"/>
    </location>
</feature>
<feature type="compositionally biased region" description="Basic and acidic residues" evidence="1">
    <location>
        <begin position="25"/>
        <end position="41"/>
    </location>
</feature>
<feature type="region of interest" description="Disordered" evidence="1">
    <location>
        <begin position="21"/>
        <end position="41"/>
    </location>
</feature>
<sequence length="41" mass="4529">CREDSFQSIVSCSALLLSHADQTSEENKSTDEDLKIIESAK</sequence>
<dbReference type="EMBL" id="CM004467">
    <property type="protein sequence ID" value="OCT97238.1"/>
    <property type="molecule type" value="Genomic_DNA"/>
</dbReference>
<accession>A0A974DSJ8</accession>
<proteinExistence type="predicted"/>
<evidence type="ECO:0000313" key="2">
    <source>
        <dbReference type="EMBL" id="OCT97238.1"/>
    </source>
</evidence>
<reference evidence="3" key="1">
    <citation type="journal article" date="2016" name="Nature">
        <title>Genome evolution in the allotetraploid frog Xenopus laevis.</title>
        <authorList>
            <person name="Session A.M."/>
            <person name="Uno Y."/>
            <person name="Kwon T."/>
            <person name="Chapman J.A."/>
            <person name="Toyoda A."/>
            <person name="Takahashi S."/>
            <person name="Fukui A."/>
            <person name="Hikosaka A."/>
            <person name="Suzuki A."/>
            <person name="Kondo M."/>
            <person name="van Heeringen S.J."/>
            <person name="Quigley I."/>
            <person name="Heinz S."/>
            <person name="Ogino H."/>
            <person name="Ochi H."/>
            <person name="Hellsten U."/>
            <person name="Lyons J.B."/>
            <person name="Simakov O."/>
            <person name="Putnam N."/>
            <person name="Stites J."/>
            <person name="Kuroki Y."/>
            <person name="Tanaka T."/>
            <person name="Michiue T."/>
            <person name="Watanabe M."/>
            <person name="Bogdanovic O."/>
            <person name="Lister R."/>
            <person name="Georgiou G."/>
            <person name="Paranjpe S.S."/>
            <person name="van Kruijsbergen I."/>
            <person name="Shu S."/>
            <person name="Carlson J."/>
            <person name="Kinoshita T."/>
            <person name="Ohta Y."/>
            <person name="Mawaribuchi S."/>
            <person name="Jenkins J."/>
            <person name="Grimwood J."/>
            <person name="Schmutz J."/>
            <person name="Mitros T."/>
            <person name="Mozaffari S.V."/>
            <person name="Suzuki Y."/>
            <person name="Haramoto Y."/>
            <person name="Yamamoto T.S."/>
            <person name="Takagi C."/>
            <person name="Heald R."/>
            <person name="Miller K."/>
            <person name="Haudenschild C."/>
            <person name="Kitzman J."/>
            <person name="Nakayama T."/>
            <person name="Izutsu Y."/>
            <person name="Robert J."/>
            <person name="Fortriede J."/>
            <person name="Burns K."/>
            <person name="Lotay V."/>
            <person name="Karimi K."/>
            <person name="Yasuoka Y."/>
            <person name="Dichmann D.S."/>
            <person name="Flajnik M.F."/>
            <person name="Houston D.W."/>
            <person name="Shendure J."/>
            <person name="DuPasquier L."/>
            <person name="Vize P.D."/>
            <person name="Zorn A.M."/>
            <person name="Ito M."/>
            <person name="Marcotte E.M."/>
            <person name="Wallingford J.B."/>
            <person name="Ito Y."/>
            <person name="Asashima M."/>
            <person name="Ueno N."/>
            <person name="Matsuda Y."/>
            <person name="Veenstra G.J."/>
            <person name="Fujiyama A."/>
            <person name="Harland R.M."/>
            <person name="Taira M."/>
            <person name="Rokhsar D.S."/>
        </authorList>
    </citation>
    <scope>NUCLEOTIDE SEQUENCE [LARGE SCALE GENOMIC DNA]</scope>
    <source>
        <strain evidence="3">J</strain>
    </source>
</reference>
<dbReference type="AlphaFoldDB" id="A0A974DSJ8"/>
<name>A0A974DSJ8_XENLA</name>
<feature type="non-terminal residue" evidence="2">
    <location>
        <position position="41"/>
    </location>
</feature>
<protein>
    <submittedName>
        <fullName evidence="2">Uncharacterized protein</fullName>
    </submittedName>
</protein>
<dbReference type="Proteomes" id="UP000694892">
    <property type="component" value="Chromosome 1S"/>
</dbReference>
<organism evidence="2 3">
    <name type="scientific">Xenopus laevis</name>
    <name type="common">African clawed frog</name>
    <dbReference type="NCBI Taxonomy" id="8355"/>
    <lineage>
        <taxon>Eukaryota</taxon>
        <taxon>Metazoa</taxon>
        <taxon>Chordata</taxon>
        <taxon>Craniata</taxon>
        <taxon>Vertebrata</taxon>
        <taxon>Euteleostomi</taxon>
        <taxon>Amphibia</taxon>
        <taxon>Batrachia</taxon>
        <taxon>Anura</taxon>
        <taxon>Pipoidea</taxon>
        <taxon>Pipidae</taxon>
        <taxon>Xenopodinae</taxon>
        <taxon>Xenopus</taxon>
        <taxon>Xenopus</taxon>
    </lineage>
</organism>
<evidence type="ECO:0000256" key="1">
    <source>
        <dbReference type="SAM" id="MobiDB-lite"/>
    </source>
</evidence>
<gene>
    <name evidence="2" type="ORF">XELAEV_180094637mg</name>
</gene>
<evidence type="ECO:0000313" key="3">
    <source>
        <dbReference type="Proteomes" id="UP000694892"/>
    </source>
</evidence>